<evidence type="ECO:0000256" key="1">
    <source>
        <dbReference type="SAM" id="Phobius"/>
    </source>
</evidence>
<sequence length="122" mass="13997">MGLLFLFMFGFVTIMTLTSWAAAILLASIFPVFNFKDEFIEFWIRTHGSPPSRRRLILNAYGAANYFFMAEKCHDLNVPNGIRIVPNANLLLSFMLGFASILVAVLFWVVVFFTYVLVRVYI</sequence>
<evidence type="ECO:0000313" key="3">
    <source>
        <dbReference type="Proteomes" id="UP000597886"/>
    </source>
</evidence>
<evidence type="ECO:0000313" key="2">
    <source>
        <dbReference type="EMBL" id="NOE18950.1"/>
    </source>
</evidence>
<dbReference type="RefSeq" id="WP_171330394.1">
    <property type="nucleotide sequence ID" value="NZ_WVRA01000004.1"/>
</dbReference>
<feature type="transmembrane region" description="Helical" evidence="1">
    <location>
        <begin position="6"/>
        <end position="33"/>
    </location>
</feature>
<dbReference type="AlphaFoldDB" id="A0AA90YW54"/>
<feature type="transmembrane region" description="Helical" evidence="1">
    <location>
        <begin position="90"/>
        <end position="118"/>
    </location>
</feature>
<protein>
    <submittedName>
        <fullName evidence="2">Uncharacterized protein</fullName>
    </submittedName>
</protein>
<keyword evidence="1" id="KW-1133">Transmembrane helix</keyword>
<name>A0AA90YW54_9RHOB</name>
<keyword evidence="1" id="KW-0812">Transmembrane</keyword>
<comment type="caution">
    <text evidence="2">The sequence shown here is derived from an EMBL/GenBank/DDBJ whole genome shotgun (WGS) entry which is preliminary data.</text>
</comment>
<organism evidence="2 3">
    <name type="scientific">Ruegeria atlantica</name>
    <dbReference type="NCBI Taxonomy" id="81569"/>
    <lineage>
        <taxon>Bacteria</taxon>
        <taxon>Pseudomonadati</taxon>
        <taxon>Pseudomonadota</taxon>
        <taxon>Alphaproteobacteria</taxon>
        <taxon>Rhodobacterales</taxon>
        <taxon>Roseobacteraceae</taxon>
        <taxon>Ruegeria</taxon>
    </lineage>
</organism>
<keyword evidence="1" id="KW-0472">Membrane</keyword>
<reference evidence="2" key="1">
    <citation type="submission" date="2019-12" db="EMBL/GenBank/DDBJ databases">
        <title>Ruegeria JWLKs population differentiation of coral mucus and skeleton niches.</title>
        <authorList>
            <person name="Luo D."/>
        </authorList>
    </citation>
    <scope>NUCLEOTIDE SEQUENCE</scope>
    <source>
        <strain evidence="2">HKCCD6181</strain>
    </source>
</reference>
<dbReference type="Proteomes" id="UP000597886">
    <property type="component" value="Unassembled WGS sequence"/>
</dbReference>
<dbReference type="EMBL" id="WVRA01000004">
    <property type="protein sequence ID" value="NOE18950.1"/>
    <property type="molecule type" value="Genomic_DNA"/>
</dbReference>
<gene>
    <name evidence="2" type="ORF">GS634_12545</name>
</gene>
<accession>A0AA90YW54</accession>
<proteinExistence type="predicted"/>